<gene>
    <name evidence="2" type="ORF">AEK19_MT1223</name>
</gene>
<feature type="signal peptide" evidence="1">
    <location>
        <begin position="1"/>
        <end position="18"/>
    </location>
</feature>
<dbReference type="EMBL" id="KY774314">
    <property type="protein sequence ID" value="ART31436.1"/>
    <property type="molecule type" value="Genomic_DNA"/>
</dbReference>
<name>A0A1Y0B1V7_9LAMI</name>
<geneLocation type="mitochondrion" evidence="2"/>
<feature type="chain" id="PRO_5013276590" evidence="1">
    <location>
        <begin position="19"/>
        <end position="60"/>
    </location>
</feature>
<proteinExistence type="predicted"/>
<accession>A0A1Y0B1V7</accession>
<sequence>MFQCFLFLWFEIEMLIQLLPSLTRDRYKEPRRIELMSLFYCRYANWMNLFLNVGSPALLY</sequence>
<evidence type="ECO:0000313" key="2">
    <source>
        <dbReference type="EMBL" id="ART31436.1"/>
    </source>
</evidence>
<dbReference type="AlphaFoldDB" id="A0A1Y0B1V7"/>
<organism evidence="2">
    <name type="scientific">Utricularia reniformis</name>
    <dbReference type="NCBI Taxonomy" id="192314"/>
    <lineage>
        <taxon>Eukaryota</taxon>
        <taxon>Viridiplantae</taxon>
        <taxon>Streptophyta</taxon>
        <taxon>Embryophyta</taxon>
        <taxon>Tracheophyta</taxon>
        <taxon>Spermatophyta</taxon>
        <taxon>Magnoliopsida</taxon>
        <taxon>eudicotyledons</taxon>
        <taxon>Gunneridae</taxon>
        <taxon>Pentapetalae</taxon>
        <taxon>asterids</taxon>
        <taxon>lamiids</taxon>
        <taxon>Lamiales</taxon>
        <taxon>Lentibulariaceae</taxon>
        <taxon>Utricularia</taxon>
    </lineage>
</organism>
<keyword evidence="1" id="KW-0732">Signal</keyword>
<protein>
    <submittedName>
        <fullName evidence="2">Uncharacterized protein</fullName>
    </submittedName>
</protein>
<reference evidence="2" key="1">
    <citation type="submission" date="2017-03" db="EMBL/GenBank/DDBJ databases">
        <title>The mitochondrial genome of the carnivorous plant Utricularia reniformis (Lentibulariaceae): structure, comparative analysis and evolutionary landmarks.</title>
        <authorList>
            <person name="Silva S.R."/>
            <person name="Alvarenga D.O."/>
            <person name="Michael T.P."/>
            <person name="Miranda V.F.O."/>
            <person name="Varani A.M."/>
        </authorList>
    </citation>
    <scope>NUCLEOTIDE SEQUENCE</scope>
</reference>
<evidence type="ECO:0000256" key="1">
    <source>
        <dbReference type="SAM" id="SignalP"/>
    </source>
</evidence>
<keyword evidence="2" id="KW-0496">Mitochondrion</keyword>